<evidence type="ECO:0000313" key="2">
    <source>
        <dbReference type="EMBL" id="KAJ3657112.1"/>
    </source>
</evidence>
<reference evidence="2" key="1">
    <citation type="journal article" date="2023" name="G3 (Bethesda)">
        <title>Whole genome assemblies of Zophobas morio and Tenebrio molitor.</title>
        <authorList>
            <person name="Kaur S."/>
            <person name="Stinson S.A."/>
            <person name="diCenzo G.C."/>
        </authorList>
    </citation>
    <scope>NUCLEOTIDE SEQUENCE</scope>
    <source>
        <strain evidence="2">QUZm001</strain>
    </source>
</reference>
<evidence type="ECO:0000256" key="1">
    <source>
        <dbReference type="SAM" id="MobiDB-lite"/>
    </source>
</evidence>
<dbReference type="AlphaFoldDB" id="A0AA38MI64"/>
<protein>
    <submittedName>
        <fullName evidence="2">Uncharacterized protein</fullName>
    </submittedName>
</protein>
<accession>A0AA38MI64</accession>
<proteinExistence type="predicted"/>
<dbReference type="EMBL" id="JALNTZ010000004">
    <property type="protein sequence ID" value="KAJ3657112.1"/>
    <property type="molecule type" value="Genomic_DNA"/>
</dbReference>
<name>A0AA38MI64_9CUCU</name>
<comment type="caution">
    <text evidence="2">The sequence shown here is derived from an EMBL/GenBank/DDBJ whole genome shotgun (WGS) entry which is preliminary data.</text>
</comment>
<keyword evidence="3" id="KW-1185">Reference proteome</keyword>
<dbReference type="Proteomes" id="UP001168821">
    <property type="component" value="Unassembled WGS sequence"/>
</dbReference>
<feature type="compositionally biased region" description="Basic and acidic residues" evidence="1">
    <location>
        <begin position="74"/>
        <end position="96"/>
    </location>
</feature>
<feature type="compositionally biased region" description="Basic and acidic residues" evidence="1">
    <location>
        <begin position="8"/>
        <end position="35"/>
    </location>
</feature>
<gene>
    <name evidence="2" type="ORF">Zmor_016140</name>
</gene>
<feature type="compositionally biased region" description="Basic and acidic residues" evidence="1">
    <location>
        <begin position="43"/>
        <end position="65"/>
    </location>
</feature>
<evidence type="ECO:0000313" key="3">
    <source>
        <dbReference type="Proteomes" id="UP001168821"/>
    </source>
</evidence>
<sequence>MAKPGEYGGEKDNGGELGERLNPKEDWRMWEEKRIQTNRKNLRKEGHFNDREKIGGRENTRKEWESEQNEEEFGEKHNSDREGDEYREREEELVEK</sequence>
<feature type="region of interest" description="Disordered" evidence="1">
    <location>
        <begin position="1"/>
        <end position="96"/>
    </location>
</feature>
<organism evidence="2 3">
    <name type="scientific">Zophobas morio</name>
    <dbReference type="NCBI Taxonomy" id="2755281"/>
    <lineage>
        <taxon>Eukaryota</taxon>
        <taxon>Metazoa</taxon>
        <taxon>Ecdysozoa</taxon>
        <taxon>Arthropoda</taxon>
        <taxon>Hexapoda</taxon>
        <taxon>Insecta</taxon>
        <taxon>Pterygota</taxon>
        <taxon>Neoptera</taxon>
        <taxon>Endopterygota</taxon>
        <taxon>Coleoptera</taxon>
        <taxon>Polyphaga</taxon>
        <taxon>Cucujiformia</taxon>
        <taxon>Tenebrionidae</taxon>
        <taxon>Zophobas</taxon>
    </lineage>
</organism>